<evidence type="ECO:0000313" key="1">
    <source>
        <dbReference type="EMBL" id="MCG2462591.1"/>
    </source>
</evidence>
<gene>
    <name evidence="1" type="ORF">K8352_17650</name>
</gene>
<dbReference type="EMBL" id="JAIRBC010000037">
    <property type="protein sequence ID" value="MCG2462591.1"/>
    <property type="molecule type" value="Genomic_DNA"/>
</dbReference>
<keyword evidence="2" id="KW-1185">Reference proteome</keyword>
<protein>
    <submittedName>
        <fullName evidence="1">Glycosyltransferase</fullName>
    </submittedName>
</protein>
<dbReference type="Proteomes" id="UP001200642">
    <property type="component" value="Unassembled WGS sequence"/>
</dbReference>
<organism evidence="1 2">
    <name type="scientific">Cerina litoralis</name>
    <dbReference type="NCBI Taxonomy" id="2874477"/>
    <lineage>
        <taxon>Bacteria</taxon>
        <taxon>Pseudomonadati</taxon>
        <taxon>Bacteroidota</taxon>
        <taxon>Flavobacteriia</taxon>
        <taxon>Flavobacteriales</taxon>
        <taxon>Flavobacteriaceae</taxon>
        <taxon>Cerina</taxon>
    </lineage>
</organism>
<sequence>MKVFYYGADQPFSQIIAEDINRRNMAYLYALSQSPTVDKLVCVHRTTRSMVFTQLFRKNTNSEKVFDLFYAPILPERGLLKFFRSINSWILKMIYWKHFKVQNEREKVINWCYWPKGYRDWKYLQTKGKLLFDSDHNILNDPNTPKDDQKDRERLLVEIGSRANFVLSASRTMLKWFSQFPNVRGFLAMNGVITDKVNNSKIASTTPNKEIVYCGTLSKWIKKEWLFRLISEHPEWTFHIVGRDYLCNLSEELMEFENVVLYGYLPRKKADSVIGKADVAIALYEKEAHIDVSSMKIFDYLKMGKKVVTNNFHPHLLQDYESLIYCADSYDKFQEYINDDAYLAPKDEVIASFLKNKTWEQIVNDILSRIED</sequence>
<dbReference type="AlphaFoldDB" id="A0AAE3EZP2"/>
<accession>A0AAE3EZP2</accession>
<dbReference type="Gene3D" id="3.40.50.2000">
    <property type="entry name" value="Glycogen Phosphorylase B"/>
    <property type="match status" value="1"/>
</dbReference>
<proteinExistence type="predicted"/>
<dbReference type="SUPFAM" id="SSF53756">
    <property type="entry name" value="UDP-Glycosyltransferase/glycogen phosphorylase"/>
    <property type="match status" value="1"/>
</dbReference>
<name>A0AAE3EZP2_9FLAO</name>
<evidence type="ECO:0000313" key="2">
    <source>
        <dbReference type="Proteomes" id="UP001200642"/>
    </source>
</evidence>
<comment type="caution">
    <text evidence="1">The sequence shown here is derived from an EMBL/GenBank/DDBJ whole genome shotgun (WGS) entry which is preliminary data.</text>
</comment>
<reference evidence="1" key="1">
    <citation type="submission" date="2023-02" db="EMBL/GenBank/DDBJ databases">
        <title>Genome of Flavobacteriaceae gen. nov. sp. strain F89.</title>
        <authorList>
            <person name="Wang Y."/>
        </authorList>
    </citation>
    <scope>NUCLEOTIDE SEQUENCE</scope>
    <source>
        <strain evidence="1">F89</strain>
    </source>
</reference>